<gene>
    <name evidence="2" type="ORF">POM88_045898</name>
</gene>
<dbReference type="AlphaFoldDB" id="A0AAD8H821"/>
<evidence type="ECO:0000313" key="2">
    <source>
        <dbReference type="EMBL" id="KAK1361424.1"/>
    </source>
</evidence>
<feature type="region of interest" description="Disordered" evidence="1">
    <location>
        <begin position="42"/>
        <end position="115"/>
    </location>
</feature>
<proteinExistence type="predicted"/>
<feature type="compositionally biased region" description="Acidic residues" evidence="1">
    <location>
        <begin position="84"/>
        <end position="109"/>
    </location>
</feature>
<keyword evidence="3" id="KW-1185">Reference proteome</keyword>
<evidence type="ECO:0000256" key="1">
    <source>
        <dbReference type="SAM" id="MobiDB-lite"/>
    </source>
</evidence>
<dbReference type="EMBL" id="JAUIZM010000010">
    <property type="protein sequence ID" value="KAK1361424.1"/>
    <property type="molecule type" value="Genomic_DNA"/>
</dbReference>
<comment type="caution">
    <text evidence="2">The sequence shown here is derived from an EMBL/GenBank/DDBJ whole genome shotgun (WGS) entry which is preliminary data.</text>
</comment>
<protein>
    <submittedName>
        <fullName evidence="2">Uncharacterized protein</fullName>
    </submittedName>
</protein>
<sequence>MGGLDKNRFNYDGNLDYLSRKKLKSQIDDYFDPDHAMHLSTVLGSSSRSNYNSDDDDDDDSHSSDGGDSSSDDGGDSSASVSSDDGDGDGDDTSGGEGDEEGEEEDEGQEDTHLKMFLENLEADGTSFVLKRNGKPDLKFEGLDEDGDGSCGLDDNVVEEEVSGDFESERRRREGCDLDARSGGGKGKGILREDGIGCSRDVEENGNVDRRVKGVGNGGKKKSFVDKGKGVLGEGVDVVSGKRGGKTVKNVESGKDCLVRNGDCRPVKRREGGVKNVEKKQSIVENKKYRAVEQVDLTKVKRRGKNVDKKSVVENESDSSVQEVNIRLDGKRFSRNVKENGKLERKAKNVQNVRKPNMDYERNNSVEDVDLRPDGRHFPWNVKENGELERRAKDIKNVKREKSYKENARDGSTGELGLRSEKVVEVSYTKKGFLSEKIRAPGPDTDPDYMAFFDNIKEMNGGKLVLDLNGKIIIYGEEDDKSLSDSEVCVLDHAPDCIELNYAPNLNYNAHMEEDDLQCLGSCSAAENPEFRKAVMDILRKPFKLSEYNRLQDDVKRRKLTVRHVDMRSGNTSFQQPTMGKSYLDHYADLKKQFDAFNGDKPKRLNILRGFFFYLKRMADDGKFKPWLDDSCLAIIPRTG</sequence>
<reference evidence="2" key="1">
    <citation type="submission" date="2023-02" db="EMBL/GenBank/DDBJ databases">
        <title>Genome of toxic invasive species Heracleum sosnowskyi carries increased number of genes despite the absence of recent whole-genome duplications.</title>
        <authorList>
            <person name="Schelkunov M."/>
            <person name="Shtratnikova V."/>
            <person name="Makarenko M."/>
            <person name="Klepikova A."/>
            <person name="Omelchenko D."/>
            <person name="Novikova G."/>
            <person name="Obukhova E."/>
            <person name="Bogdanov V."/>
            <person name="Penin A."/>
            <person name="Logacheva M."/>
        </authorList>
    </citation>
    <scope>NUCLEOTIDE SEQUENCE</scope>
    <source>
        <strain evidence="2">Hsosn_3</strain>
        <tissue evidence="2">Leaf</tissue>
    </source>
</reference>
<evidence type="ECO:0000313" key="3">
    <source>
        <dbReference type="Proteomes" id="UP001237642"/>
    </source>
</evidence>
<feature type="region of interest" description="Disordered" evidence="1">
    <location>
        <begin position="160"/>
        <end position="192"/>
    </location>
</feature>
<reference evidence="2" key="2">
    <citation type="submission" date="2023-05" db="EMBL/GenBank/DDBJ databases">
        <authorList>
            <person name="Schelkunov M.I."/>
        </authorList>
    </citation>
    <scope>NUCLEOTIDE SEQUENCE</scope>
    <source>
        <strain evidence="2">Hsosn_3</strain>
        <tissue evidence="2">Leaf</tissue>
    </source>
</reference>
<dbReference type="PANTHER" id="PTHR34194:SF2">
    <property type="entry name" value="F14J8.16 PROTEIN"/>
    <property type="match status" value="1"/>
</dbReference>
<accession>A0AAD8H821</accession>
<feature type="compositionally biased region" description="Basic and acidic residues" evidence="1">
    <location>
        <begin position="167"/>
        <end position="180"/>
    </location>
</feature>
<name>A0AAD8H821_9APIA</name>
<dbReference type="Proteomes" id="UP001237642">
    <property type="component" value="Unassembled WGS sequence"/>
</dbReference>
<organism evidence="2 3">
    <name type="scientific">Heracleum sosnowskyi</name>
    <dbReference type="NCBI Taxonomy" id="360622"/>
    <lineage>
        <taxon>Eukaryota</taxon>
        <taxon>Viridiplantae</taxon>
        <taxon>Streptophyta</taxon>
        <taxon>Embryophyta</taxon>
        <taxon>Tracheophyta</taxon>
        <taxon>Spermatophyta</taxon>
        <taxon>Magnoliopsida</taxon>
        <taxon>eudicotyledons</taxon>
        <taxon>Gunneridae</taxon>
        <taxon>Pentapetalae</taxon>
        <taxon>asterids</taxon>
        <taxon>campanulids</taxon>
        <taxon>Apiales</taxon>
        <taxon>Apiaceae</taxon>
        <taxon>Apioideae</taxon>
        <taxon>apioid superclade</taxon>
        <taxon>Tordylieae</taxon>
        <taxon>Tordyliinae</taxon>
        <taxon>Heracleum</taxon>
    </lineage>
</organism>
<dbReference type="PANTHER" id="PTHR34194">
    <property type="entry name" value="F14J8.16 PROTEIN"/>
    <property type="match status" value="1"/>
</dbReference>